<organism evidence="1 2">
    <name type="scientific">Nocardia otitidiscaviarum</name>
    <dbReference type="NCBI Taxonomy" id="1823"/>
    <lineage>
        <taxon>Bacteria</taxon>
        <taxon>Bacillati</taxon>
        <taxon>Actinomycetota</taxon>
        <taxon>Actinomycetes</taxon>
        <taxon>Mycobacteriales</taxon>
        <taxon>Nocardiaceae</taxon>
        <taxon>Nocardia</taxon>
    </lineage>
</organism>
<proteinExistence type="predicted"/>
<evidence type="ECO:0000313" key="1">
    <source>
        <dbReference type="EMBL" id="QDP80063.1"/>
    </source>
</evidence>
<accession>A0A516NMC9</accession>
<dbReference type="AlphaFoldDB" id="A0A516NMC9"/>
<name>A0A516NMC9_9NOCA</name>
<reference evidence="1 2" key="1">
    <citation type="submission" date="2019-07" db="EMBL/GenBank/DDBJ databases">
        <title>Complete Genome Sequence and Methylome Analysis of Nocardia otitidis-caviarum NEB252.</title>
        <authorList>
            <person name="Fomenkov A."/>
            <person name="Anton B.P."/>
            <person name="Vincze T."/>
            <person name="Roberts R.J."/>
        </authorList>
    </citation>
    <scope>NUCLEOTIDE SEQUENCE [LARGE SCALE GENOMIC DNA]</scope>
    <source>
        <strain evidence="1 2">NEB252</strain>
    </source>
</reference>
<evidence type="ECO:0000313" key="2">
    <source>
        <dbReference type="Proteomes" id="UP000317039"/>
    </source>
</evidence>
<sequence>MSTTAPQLDHLPTDPLPSWVRVDHPVVELSATRGIVLTHTKIRNITPTHIELWCGKKYLRDSLCPAADPHQVTFTRPNSYLPGVRVRLASPAHPEAR</sequence>
<gene>
    <name evidence="1" type="ORF">FOH10_16415</name>
</gene>
<dbReference type="GeneID" id="80333962"/>
<dbReference type="KEGG" id="nod:FOH10_16415"/>
<dbReference type="RefSeq" id="WP_143981392.1">
    <property type="nucleotide sequence ID" value="NZ_CP041695.1"/>
</dbReference>
<dbReference type="Proteomes" id="UP000317039">
    <property type="component" value="Chromosome"/>
</dbReference>
<protein>
    <submittedName>
        <fullName evidence="1">Uncharacterized protein</fullName>
    </submittedName>
</protein>
<dbReference type="EMBL" id="CP041695">
    <property type="protein sequence ID" value="QDP80063.1"/>
    <property type="molecule type" value="Genomic_DNA"/>
</dbReference>